<keyword evidence="3" id="KW-1185">Reference proteome</keyword>
<reference evidence="2 3" key="1">
    <citation type="submission" date="2024-04" db="EMBL/GenBank/DDBJ databases">
        <title>Phyllosticta paracitricarpa is synonymous to the EU quarantine fungus P. citricarpa based on phylogenomic analyses.</title>
        <authorList>
            <consortium name="Lawrence Berkeley National Laboratory"/>
            <person name="Van ingen-buijs V.A."/>
            <person name="Van westerhoven A.C."/>
            <person name="Haridas S."/>
            <person name="Skiadas P."/>
            <person name="Martin F."/>
            <person name="Groenewald J.Z."/>
            <person name="Crous P.W."/>
            <person name="Seidl M.F."/>
        </authorList>
    </citation>
    <scope>NUCLEOTIDE SEQUENCE [LARGE SCALE GENOMIC DNA]</scope>
    <source>
        <strain evidence="2 3">CBS 141358</strain>
    </source>
</reference>
<accession>A0ABR1NCS8</accession>
<dbReference type="EMBL" id="JBBPBF010000011">
    <property type="protein sequence ID" value="KAK7612237.1"/>
    <property type="molecule type" value="Genomic_DNA"/>
</dbReference>
<proteinExistence type="predicted"/>
<comment type="caution">
    <text evidence="2">The sequence shown here is derived from an EMBL/GenBank/DDBJ whole genome shotgun (WGS) entry which is preliminary data.</text>
</comment>
<gene>
    <name evidence="2" type="ORF">JOL62DRAFT_571498</name>
</gene>
<feature type="compositionally biased region" description="Basic and acidic residues" evidence="1">
    <location>
        <begin position="26"/>
        <end position="38"/>
    </location>
</feature>
<evidence type="ECO:0000313" key="3">
    <source>
        <dbReference type="Proteomes" id="UP001367316"/>
    </source>
</evidence>
<dbReference type="Proteomes" id="UP001367316">
    <property type="component" value="Unassembled WGS sequence"/>
</dbReference>
<evidence type="ECO:0000313" key="2">
    <source>
        <dbReference type="EMBL" id="KAK7612237.1"/>
    </source>
</evidence>
<feature type="compositionally biased region" description="Basic and acidic residues" evidence="1">
    <location>
        <begin position="60"/>
        <end position="71"/>
    </location>
</feature>
<organism evidence="2 3">
    <name type="scientific">Phyllosticta paracitricarpa</name>
    <dbReference type="NCBI Taxonomy" id="2016321"/>
    <lineage>
        <taxon>Eukaryota</taxon>
        <taxon>Fungi</taxon>
        <taxon>Dikarya</taxon>
        <taxon>Ascomycota</taxon>
        <taxon>Pezizomycotina</taxon>
        <taxon>Dothideomycetes</taxon>
        <taxon>Dothideomycetes incertae sedis</taxon>
        <taxon>Botryosphaeriales</taxon>
        <taxon>Phyllostictaceae</taxon>
        <taxon>Phyllosticta</taxon>
    </lineage>
</organism>
<evidence type="ECO:0000256" key="1">
    <source>
        <dbReference type="SAM" id="MobiDB-lite"/>
    </source>
</evidence>
<protein>
    <submittedName>
        <fullName evidence="2">Uncharacterized protein</fullName>
    </submittedName>
</protein>
<sequence length="204" mass="23134">MTLGRLLQDAGEEAREKTSQAVQEPVQERVERVQRATDKASQNVGQLTVEANDGCQQRAESTRKSLNDRAQRTSGEVDNVSQGRQRVEDDGDDLGNSVREVGEAVGLTSPELQANRVRDRSGNVADVEDEIRQENVFDRVQGLRLAHRVVEDVRDQALCYAVNQVFFFFFFSSSFYSQQRCARKTYGSRWPCFERQQCRPGRLG</sequence>
<feature type="region of interest" description="Disordered" evidence="1">
    <location>
        <begin position="1"/>
        <end position="97"/>
    </location>
</feature>
<name>A0ABR1NCS8_9PEZI</name>
<feature type="compositionally biased region" description="Polar residues" evidence="1">
    <location>
        <begin position="72"/>
        <end position="84"/>
    </location>
</feature>